<keyword evidence="1" id="KW-0677">Repeat</keyword>
<proteinExistence type="predicted"/>
<keyword evidence="2 3" id="KW-0040">ANK repeat</keyword>
<dbReference type="PROSITE" id="PS50088">
    <property type="entry name" value="ANK_REPEAT"/>
    <property type="match status" value="4"/>
</dbReference>
<dbReference type="Proteomes" id="UP000682733">
    <property type="component" value="Unassembled WGS sequence"/>
</dbReference>
<dbReference type="Pfam" id="PF00023">
    <property type="entry name" value="Ank"/>
    <property type="match status" value="1"/>
</dbReference>
<protein>
    <submittedName>
        <fullName evidence="5">Uncharacterized protein</fullName>
    </submittedName>
</protein>
<feature type="non-terminal residue" evidence="5">
    <location>
        <position position="1"/>
    </location>
</feature>
<reference evidence="5" key="1">
    <citation type="submission" date="2021-02" db="EMBL/GenBank/DDBJ databases">
        <authorList>
            <person name="Nowell W R."/>
        </authorList>
    </citation>
    <scope>NUCLEOTIDE SEQUENCE</scope>
</reference>
<evidence type="ECO:0000313" key="4">
    <source>
        <dbReference type="EMBL" id="CAF0943400.1"/>
    </source>
</evidence>
<comment type="caution">
    <text evidence="5">The sequence shown here is derived from an EMBL/GenBank/DDBJ whole genome shotgun (WGS) entry which is preliminary data.</text>
</comment>
<dbReference type="InterPro" id="IPR036770">
    <property type="entry name" value="Ankyrin_rpt-contain_sf"/>
</dbReference>
<feature type="repeat" description="ANK" evidence="3">
    <location>
        <begin position="456"/>
        <end position="488"/>
    </location>
</feature>
<dbReference type="EMBL" id="CAJNOK010004610">
    <property type="protein sequence ID" value="CAF0943400.1"/>
    <property type="molecule type" value="Genomic_DNA"/>
</dbReference>
<accession>A0A8S2I6A1</accession>
<feature type="repeat" description="ANK" evidence="3">
    <location>
        <begin position="948"/>
        <end position="980"/>
    </location>
</feature>
<evidence type="ECO:0000313" key="6">
    <source>
        <dbReference type="Proteomes" id="UP000682733"/>
    </source>
</evidence>
<dbReference type="SUPFAM" id="SSF48403">
    <property type="entry name" value="Ankyrin repeat"/>
    <property type="match status" value="3"/>
</dbReference>
<name>A0A8S2I6A1_9BILA</name>
<evidence type="ECO:0000256" key="3">
    <source>
        <dbReference type="PROSITE-ProRule" id="PRU00023"/>
    </source>
</evidence>
<dbReference type="Gene3D" id="1.25.40.20">
    <property type="entry name" value="Ankyrin repeat-containing domain"/>
    <property type="match status" value="6"/>
</dbReference>
<evidence type="ECO:0000256" key="1">
    <source>
        <dbReference type="ARBA" id="ARBA00022737"/>
    </source>
</evidence>
<evidence type="ECO:0000256" key="2">
    <source>
        <dbReference type="ARBA" id="ARBA00023043"/>
    </source>
</evidence>
<feature type="repeat" description="ANK" evidence="3">
    <location>
        <begin position="491"/>
        <end position="523"/>
    </location>
</feature>
<dbReference type="InterPro" id="IPR002110">
    <property type="entry name" value="Ankyrin_rpt"/>
</dbReference>
<dbReference type="PANTHER" id="PTHR24188:SF29">
    <property type="entry name" value="GH09064P"/>
    <property type="match status" value="1"/>
</dbReference>
<gene>
    <name evidence="4" type="ORF">OVA965_LOCUS11756</name>
    <name evidence="5" type="ORF">TMI583_LOCUS11760</name>
</gene>
<evidence type="ECO:0000313" key="5">
    <source>
        <dbReference type="EMBL" id="CAF3718200.1"/>
    </source>
</evidence>
<dbReference type="AlphaFoldDB" id="A0A8S2I6A1"/>
<dbReference type="Proteomes" id="UP000677228">
    <property type="component" value="Unassembled WGS sequence"/>
</dbReference>
<dbReference type="PANTHER" id="PTHR24188">
    <property type="entry name" value="ANKYRIN REPEAT PROTEIN"/>
    <property type="match status" value="1"/>
</dbReference>
<sequence length="1166" mass="130349">MGGGGSVINKYTKDLWSIVDNNASHHTSPVRAQKLMQDGGDIKRPNKNGQYMIQIVMEQEKRNRLAGLIQQADVCQQLADTLKAHASKLLVDALDRGDIGEMKVLVQCFGADRCQCGQSFGPLGLIGHAVRKPDLTMETIEFLVENETQNKFAITRQDTQGQTVFTLAKCQQQIVDYLKETDDKGNTVLCNAVLANNLDLVKHLVAAQSNTQHTNLLKQKPLSIAKNAAQKNPLIIAFLENEGINRRLQSLIRERKADLTQMEVQDLLKQGADINVLGPNNDSLLHLLVANNGTPELISVFVNSFNADIEMMNLNGHRPIEACIVHDKVEQLEAFFKLTKVGTEHFSNQKLNKSLLTFATEQNTSSKSIVKAVQNELNLRLWKCISMANKQEAQNPPIMAEAKRLCDLGAQLNYLHIEIGDSGGEYNQWFVLHLACKISNLQLVRFLIETLDANKEGAQPISITAEYGQMDIVQFLRLSGSKVNVISNKDTKDTPLHLAAKNNHLLTVRYLVLWGADHEAKNDANQTPLDLVRIKKAKMTREDEVQSKQLIQYLEQLNCPDVEEREQRRPMSPKTIDPAIDVCDIPLPVLVDQIQPHDVRDEDPKGEKSLGLFTGAPNGNLRAAAKDGNIDLAKATIDIANLSAQDHLRKANISRREERDRHARIAQDCQNVIIYLQSIAQKKLIEAIQEGRPDRVVSYRLVGAQLTSDLLPLACRSADNIEIVAYLLSESPENFTAMSYYPQGQESSSPFSIATRSKHFKVASYLNWRLSDELTKAVNRNDLPSVRRLVHAGASVDSQNKQNLLTAVKHSNLKMVAFLFLNQRRIERELRLAAAQGNFNAVVQCQRQGADINAKNCHGSTALSMAIQHGNYFRIVHTLVSHGASILHSNPKLLPLLQLSKNQNYEQISAYLFNQLNVQFLTAIINNDLESAQLLTPMGVDFNHQDEQNRTPLHYAVQYYGVDFVKWLCESGANWKTADISGQYPITEAAEKGDLPVVKYFIENRPATRELKNKAGQNALAIAKACRYNRIVQLLDPGNKDFPVKDDEEDPTIAPPKYTLQQLLRASENGQVSIIKEFVDQRYRSLATKTDQCRQMIEAAERKNQQEVLAHLRPHYASLTTEINPGNYLTVSAQQKVILEGFLGYLSGLIAGSDVKLDPSDPKTYG</sequence>
<dbReference type="Pfam" id="PF12796">
    <property type="entry name" value="Ank_2"/>
    <property type="match status" value="2"/>
</dbReference>
<dbReference type="EMBL" id="CAJOBA010004615">
    <property type="protein sequence ID" value="CAF3718200.1"/>
    <property type="molecule type" value="Genomic_DNA"/>
</dbReference>
<organism evidence="5 6">
    <name type="scientific">Didymodactylos carnosus</name>
    <dbReference type="NCBI Taxonomy" id="1234261"/>
    <lineage>
        <taxon>Eukaryota</taxon>
        <taxon>Metazoa</taxon>
        <taxon>Spiralia</taxon>
        <taxon>Gnathifera</taxon>
        <taxon>Rotifera</taxon>
        <taxon>Eurotatoria</taxon>
        <taxon>Bdelloidea</taxon>
        <taxon>Philodinida</taxon>
        <taxon>Philodinidae</taxon>
        <taxon>Didymodactylos</taxon>
    </lineage>
</organism>
<dbReference type="SMART" id="SM00248">
    <property type="entry name" value="ANK"/>
    <property type="match status" value="12"/>
</dbReference>
<dbReference type="PROSITE" id="PS50297">
    <property type="entry name" value="ANK_REP_REGION"/>
    <property type="match status" value="3"/>
</dbReference>
<feature type="repeat" description="ANK" evidence="3">
    <location>
        <begin position="858"/>
        <end position="891"/>
    </location>
</feature>